<organism evidence="2 3">
    <name type="scientific">Candidatus Uhrbacteria bacterium CG_4_9_14_3_um_filter_50_9</name>
    <dbReference type="NCBI Taxonomy" id="1975035"/>
    <lineage>
        <taxon>Bacteria</taxon>
        <taxon>Candidatus Uhriibacteriota</taxon>
    </lineage>
</organism>
<evidence type="ECO:0000313" key="3">
    <source>
        <dbReference type="Proteomes" id="UP000229385"/>
    </source>
</evidence>
<dbReference type="Pfam" id="PF02686">
    <property type="entry name" value="GatC"/>
    <property type="match status" value="1"/>
</dbReference>
<dbReference type="GO" id="GO:0050566">
    <property type="term" value="F:asparaginyl-tRNA synthase (glutamine-hydrolyzing) activity"/>
    <property type="evidence" value="ECO:0007669"/>
    <property type="project" value="RHEA"/>
</dbReference>
<dbReference type="GO" id="GO:0006450">
    <property type="term" value="P:regulation of translational fidelity"/>
    <property type="evidence" value="ECO:0007669"/>
    <property type="project" value="InterPro"/>
</dbReference>
<dbReference type="GO" id="GO:0005524">
    <property type="term" value="F:ATP binding"/>
    <property type="evidence" value="ECO:0007669"/>
    <property type="project" value="UniProtKB-KW"/>
</dbReference>
<protein>
    <recommendedName>
        <fullName evidence="1">Aspartyl/glutamyl-tRNA(Asn/Gln) amidotransferase subunit C</fullName>
        <shortName evidence="1">Asp/Glu-ADT subunit C</shortName>
        <ecNumber evidence="1">6.3.5.-</ecNumber>
    </recommendedName>
</protein>
<proteinExistence type="inferred from homology"/>
<keyword evidence="1" id="KW-0067">ATP-binding</keyword>
<dbReference type="SUPFAM" id="SSF141000">
    <property type="entry name" value="Glu-tRNAGln amidotransferase C subunit"/>
    <property type="match status" value="1"/>
</dbReference>
<keyword evidence="2" id="KW-0808">Transferase</keyword>
<keyword evidence="1" id="KW-0547">Nucleotide-binding</keyword>
<comment type="caution">
    <text evidence="2">The sequence shown here is derived from an EMBL/GenBank/DDBJ whole genome shotgun (WGS) entry which is preliminary data.</text>
</comment>
<evidence type="ECO:0000313" key="2">
    <source>
        <dbReference type="EMBL" id="PJA46084.1"/>
    </source>
</evidence>
<dbReference type="AlphaFoldDB" id="A0A2M7XDX8"/>
<gene>
    <name evidence="1 2" type="primary">gatC</name>
    <name evidence="2" type="ORF">CO174_00875</name>
</gene>
<comment type="similarity">
    <text evidence="1">Belongs to the GatC family.</text>
</comment>
<dbReference type="PANTHER" id="PTHR15004">
    <property type="entry name" value="GLUTAMYL-TRNA(GLN) AMIDOTRANSFERASE SUBUNIT C, MITOCHONDRIAL"/>
    <property type="match status" value="1"/>
</dbReference>
<name>A0A2M7XDX8_9BACT</name>
<keyword evidence="1" id="KW-0648">Protein biosynthesis</keyword>
<keyword evidence="1 2" id="KW-0436">Ligase</keyword>
<comment type="catalytic activity">
    <reaction evidence="1">
        <text>L-glutamyl-tRNA(Gln) + L-glutamine + ATP + H2O = L-glutaminyl-tRNA(Gln) + L-glutamate + ADP + phosphate + H(+)</text>
        <dbReference type="Rhea" id="RHEA:17521"/>
        <dbReference type="Rhea" id="RHEA-COMP:9681"/>
        <dbReference type="Rhea" id="RHEA-COMP:9684"/>
        <dbReference type="ChEBI" id="CHEBI:15377"/>
        <dbReference type="ChEBI" id="CHEBI:15378"/>
        <dbReference type="ChEBI" id="CHEBI:29985"/>
        <dbReference type="ChEBI" id="CHEBI:30616"/>
        <dbReference type="ChEBI" id="CHEBI:43474"/>
        <dbReference type="ChEBI" id="CHEBI:58359"/>
        <dbReference type="ChEBI" id="CHEBI:78520"/>
        <dbReference type="ChEBI" id="CHEBI:78521"/>
        <dbReference type="ChEBI" id="CHEBI:456216"/>
    </reaction>
</comment>
<dbReference type="GO" id="GO:0016740">
    <property type="term" value="F:transferase activity"/>
    <property type="evidence" value="ECO:0007669"/>
    <property type="project" value="UniProtKB-KW"/>
</dbReference>
<dbReference type="GO" id="GO:0006412">
    <property type="term" value="P:translation"/>
    <property type="evidence" value="ECO:0007669"/>
    <property type="project" value="UniProtKB-UniRule"/>
</dbReference>
<sequence>MKLTEEQVRHIAKLARLHIEEEELSQYQEQLSSILNYVAKLQELDTEGVEELQHAADISNVFRADEIQGCEENVRVRAIENFSNREGDLLKVQAVFENRTE</sequence>
<dbReference type="Gene3D" id="1.10.20.60">
    <property type="entry name" value="Glu-tRNAGln amidotransferase C subunit, N-terminal domain"/>
    <property type="match status" value="1"/>
</dbReference>
<dbReference type="PANTHER" id="PTHR15004:SF0">
    <property type="entry name" value="GLUTAMYL-TRNA(GLN) AMIDOTRANSFERASE SUBUNIT C, MITOCHONDRIAL"/>
    <property type="match status" value="1"/>
</dbReference>
<dbReference type="InterPro" id="IPR036113">
    <property type="entry name" value="Asp/Glu-ADT_sf_sub_c"/>
</dbReference>
<dbReference type="GO" id="GO:0050567">
    <property type="term" value="F:glutaminyl-tRNA synthase (glutamine-hydrolyzing) activity"/>
    <property type="evidence" value="ECO:0007669"/>
    <property type="project" value="UniProtKB-UniRule"/>
</dbReference>
<dbReference type="NCBIfam" id="TIGR00135">
    <property type="entry name" value="gatC"/>
    <property type="match status" value="1"/>
</dbReference>
<dbReference type="HAMAP" id="MF_00122">
    <property type="entry name" value="GatC"/>
    <property type="match status" value="1"/>
</dbReference>
<dbReference type="Proteomes" id="UP000229385">
    <property type="component" value="Unassembled WGS sequence"/>
</dbReference>
<comment type="subunit">
    <text evidence="1">Heterotrimer of A, B and C subunits.</text>
</comment>
<dbReference type="InterPro" id="IPR003837">
    <property type="entry name" value="GatC"/>
</dbReference>
<dbReference type="GO" id="GO:0070681">
    <property type="term" value="P:glutaminyl-tRNAGln biosynthesis via transamidation"/>
    <property type="evidence" value="ECO:0007669"/>
    <property type="project" value="TreeGrafter"/>
</dbReference>
<comment type="function">
    <text evidence="1">Allows the formation of correctly charged Asn-tRNA(Asn) or Gln-tRNA(Gln) through the transamidation of misacylated Asp-tRNA(Asn) or Glu-tRNA(Gln) in organisms which lack either or both of asparaginyl-tRNA or glutaminyl-tRNA synthetases. The reaction takes place in the presence of glutamine and ATP through an activated phospho-Asp-tRNA(Asn) or phospho-Glu-tRNA(Gln).</text>
</comment>
<dbReference type="EC" id="6.3.5.-" evidence="1"/>
<reference evidence="3" key="1">
    <citation type="submission" date="2017-09" db="EMBL/GenBank/DDBJ databases">
        <title>Depth-based differentiation of microbial function through sediment-hosted aquifers and enrichment of novel symbionts in the deep terrestrial subsurface.</title>
        <authorList>
            <person name="Probst A.J."/>
            <person name="Ladd B."/>
            <person name="Jarett J.K."/>
            <person name="Geller-Mcgrath D.E."/>
            <person name="Sieber C.M.K."/>
            <person name="Emerson J.B."/>
            <person name="Anantharaman K."/>
            <person name="Thomas B.C."/>
            <person name="Malmstrom R."/>
            <person name="Stieglmeier M."/>
            <person name="Klingl A."/>
            <person name="Woyke T."/>
            <person name="Ryan C.M."/>
            <person name="Banfield J.F."/>
        </authorList>
    </citation>
    <scope>NUCLEOTIDE SEQUENCE [LARGE SCALE GENOMIC DNA]</scope>
</reference>
<accession>A0A2M7XDX8</accession>
<evidence type="ECO:0000256" key="1">
    <source>
        <dbReference type="HAMAP-Rule" id="MF_00122"/>
    </source>
</evidence>
<dbReference type="EMBL" id="PFWU01000011">
    <property type="protein sequence ID" value="PJA46084.1"/>
    <property type="molecule type" value="Genomic_DNA"/>
</dbReference>
<comment type="catalytic activity">
    <reaction evidence="1">
        <text>L-aspartyl-tRNA(Asn) + L-glutamine + ATP + H2O = L-asparaginyl-tRNA(Asn) + L-glutamate + ADP + phosphate + 2 H(+)</text>
        <dbReference type="Rhea" id="RHEA:14513"/>
        <dbReference type="Rhea" id="RHEA-COMP:9674"/>
        <dbReference type="Rhea" id="RHEA-COMP:9677"/>
        <dbReference type="ChEBI" id="CHEBI:15377"/>
        <dbReference type="ChEBI" id="CHEBI:15378"/>
        <dbReference type="ChEBI" id="CHEBI:29985"/>
        <dbReference type="ChEBI" id="CHEBI:30616"/>
        <dbReference type="ChEBI" id="CHEBI:43474"/>
        <dbReference type="ChEBI" id="CHEBI:58359"/>
        <dbReference type="ChEBI" id="CHEBI:78515"/>
        <dbReference type="ChEBI" id="CHEBI:78516"/>
        <dbReference type="ChEBI" id="CHEBI:456216"/>
    </reaction>
</comment>